<name>A0A397W3Q6_9GLOM</name>
<gene>
    <name evidence="1" type="ORF">C2G38_2155409</name>
</gene>
<organism evidence="1 2">
    <name type="scientific">Gigaspora rosea</name>
    <dbReference type="NCBI Taxonomy" id="44941"/>
    <lineage>
        <taxon>Eukaryota</taxon>
        <taxon>Fungi</taxon>
        <taxon>Fungi incertae sedis</taxon>
        <taxon>Mucoromycota</taxon>
        <taxon>Glomeromycotina</taxon>
        <taxon>Glomeromycetes</taxon>
        <taxon>Diversisporales</taxon>
        <taxon>Gigasporaceae</taxon>
        <taxon>Gigaspora</taxon>
    </lineage>
</organism>
<keyword evidence="2" id="KW-1185">Reference proteome</keyword>
<comment type="caution">
    <text evidence="1">The sequence shown here is derived from an EMBL/GenBank/DDBJ whole genome shotgun (WGS) entry which is preliminary data.</text>
</comment>
<sequence length="88" mass="10091">MSKIPGQNNGILRSASESCKRHCNNTNIFETEPSVIDENDQLPGDYYSLFNEDNVENLSQLIDDSVLNEEMNLSTFNEINFELEKLNF</sequence>
<dbReference type="OrthoDB" id="2425312at2759"/>
<dbReference type="EMBL" id="QKWP01000039">
    <property type="protein sequence ID" value="RIB29365.1"/>
    <property type="molecule type" value="Genomic_DNA"/>
</dbReference>
<accession>A0A397W3Q6</accession>
<reference evidence="1 2" key="1">
    <citation type="submission" date="2018-06" db="EMBL/GenBank/DDBJ databases">
        <title>Comparative genomics reveals the genomic features of Rhizophagus irregularis, R. cerebriforme, R. diaphanum and Gigaspora rosea, and their symbiotic lifestyle signature.</title>
        <authorList>
            <person name="Morin E."/>
            <person name="San Clemente H."/>
            <person name="Chen E.C.H."/>
            <person name="De La Providencia I."/>
            <person name="Hainaut M."/>
            <person name="Kuo A."/>
            <person name="Kohler A."/>
            <person name="Murat C."/>
            <person name="Tang N."/>
            <person name="Roy S."/>
            <person name="Loubradou J."/>
            <person name="Henrissat B."/>
            <person name="Grigoriev I.V."/>
            <person name="Corradi N."/>
            <person name="Roux C."/>
            <person name="Martin F.M."/>
        </authorList>
    </citation>
    <scope>NUCLEOTIDE SEQUENCE [LARGE SCALE GENOMIC DNA]</scope>
    <source>
        <strain evidence="1 2">DAOM 194757</strain>
    </source>
</reference>
<protein>
    <submittedName>
        <fullName evidence="1">Uncharacterized protein</fullName>
    </submittedName>
</protein>
<proteinExistence type="predicted"/>
<dbReference type="AlphaFoldDB" id="A0A397W3Q6"/>
<dbReference type="Proteomes" id="UP000266673">
    <property type="component" value="Unassembled WGS sequence"/>
</dbReference>
<evidence type="ECO:0000313" key="2">
    <source>
        <dbReference type="Proteomes" id="UP000266673"/>
    </source>
</evidence>
<evidence type="ECO:0000313" key="1">
    <source>
        <dbReference type="EMBL" id="RIB29365.1"/>
    </source>
</evidence>